<gene>
    <name evidence="2" type="ORF">MERR_LOCUS30750</name>
</gene>
<organism evidence="2 3">
    <name type="scientific">Microthlaspi erraticum</name>
    <dbReference type="NCBI Taxonomy" id="1685480"/>
    <lineage>
        <taxon>Eukaryota</taxon>
        <taxon>Viridiplantae</taxon>
        <taxon>Streptophyta</taxon>
        <taxon>Embryophyta</taxon>
        <taxon>Tracheophyta</taxon>
        <taxon>Spermatophyta</taxon>
        <taxon>Magnoliopsida</taxon>
        <taxon>eudicotyledons</taxon>
        <taxon>Gunneridae</taxon>
        <taxon>Pentapetalae</taxon>
        <taxon>rosids</taxon>
        <taxon>malvids</taxon>
        <taxon>Brassicales</taxon>
        <taxon>Brassicaceae</taxon>
        <taxon>Coluteocarpeae</taxon>
        <taxon>Microthlaspi</taxon>
    </lineage>
</organism>
<dbReference type="Proteomes" id="UP000467841">
    <property type="component" value="Unassembled WGS sequence"/>
</dbReference>
<evidence type="ECO:0000313" key="3">
    <source>
        <dbReference type="Proteomes" id="UP000467841"/>
    </source>
</evidence>
<feature type="compositionally biased region" description="Basic and acidic residues" evidence="1">
    <location>
        <begin position="9"/>
        <end position="24"/>
    </location>
</feature>
<evidence type="ECO:0000256" key="1">
    <source>
        <dbReference type="SAM" id="MobiDB-lite"/>
    </source>
</evidence>
<keyword evidence="3" id="KW-1185">Reference proteome</keyword>
<dbReference type="AlphaFoldDB" id="A0A6D2K5Z4"/>
<reference evidence="2" key="1">
    <citation type="submission" date="2020-01" db="EMBL/GenBank/DDBJ databases">
        <authorList>
            <person name="Mishra B."/>
        </authorList>
    </citation>
    <scope>NUCLEOTIDE SEQUENCE [LARGE SCALE GENOMIC DNA]</scope>
</reference>
<proteinExistence type="predicted"/>
<comment type="caution">
    <text evidence="2">The sequence shown here is derived from an EMBL/GenBank/DDBJ whole genome shotgun (WGS) entry which is preliminary data.</text>
</comment>
<evidence type="ECO:0000313" key="2">
    <source>
        <dbReference type="EMBL" id="CAA7043515.1"/>
    </source>
</evidence>
<feature type="compositionally biased region" description="Basic and acidic residues" evidence="1">
    <location>
        <begin position="34"/>
        <end position="45"/>
    </location>
</feature>
<dbReference type="EMBL" id="CACVBM020001282">
    <property type="protein sequence ID" value="CAA7043515.1"/>
    <property type="molecule type" value="Genomic_DNA"/>
</dbReference>
<name>A0A6D2K5Z4_9BRAS</name>
<sequence length="71" mass="8280">MVQTLTLQSRREIEHERPKARTEQTQEDPVFGNKAKDNGKAKEDNPSSDEELQVDEATLKEMRRQEGNYFT</sequence>
<feature type="compositionally biased region" description="Basic and acidic residues" evidence="1">
    <location>
        <begin position="57"/>
        <end position="71"/>
    </location>
</feature>
<feature type="region of interest" description="Disordered" evidence="1">
    <location>
        <begin position="1"/>
        <end position="71"/>
    </location>
</feature>
<protein>
    <submittedName>
        <fullName evidence="2">Uncharacterized protein</fullName>
    </submittedName>
</protein>
<accession>A0A6D2K5Z4</accession>